<feature type="domain" description="Amine oxidase" evidence="9">
    <location>
        <begin position="23"/>
        <end position="474"/>
    </location>
</feature>
<dbReference type="PRINTS" id="PR00419">
    <property type="entry name" value="ADXRDTASE"/>
</dbReference>
<dbReference type="AlphaFoldDB" id="A0A2T7P7G4"/>
<evidence type="ECO:0000256" key="1">
    <source>
        <dbReference type="ARBA" id="ARBA00001974"/>
    </source>
</evidence>
<dbReference type="OMA" id="CITGCHS"/>
<dbReference type="Proteomes" id="UP000245119">
    <property type="component" value="Linkage Group LG5"/>
</dbReference>
<proteinExistence type="inferred from homology"/>
<evidence type="ECO:0000259" key="9">
    <source>
        <dbReference type="Pfam" id="PF01593"/>
    </source>
</evidence>
<accession>A0A2T7P7G4</accession>
<comment type="caution">
    <text evidence="10">The sequence shown here is derived from an EMBL/GenBank/DDBJ whole genome shotgun (WGS) entry which is preliminary data.</text>
</comment>
<dbReference type="Pfam" id="PF01593">
    <property type="entry name" value="Amino_oxidase"/>
    <property type="match status" value="1"/>
</dbReference>
<feature type="compositionally biased region" description="Acidic residues" evidence="8">
    <location>
        <begin position="482"/>
        <end position="500"/>
    </location>
</feature>
<dbReference type="PANTHER" id="PTHR10742">
    <property type="entry name" value="FLAVIN MONOAMINE OXIDASE"/>
    <property type="match status" value="1"/>
</dbReference>
<evidence type="ECO:0000256" key="2">
    <source>
        <dbReference type="ARBA" id="ARBA00004496"/>
    </source>
</evidence>
<keyword evidence="4" id="KW-0963">Cytoplasm</keyword>
<keyword evidence="11" id="KW-1185">Reference proteome</keyword>
<keyword evidence="5" id="KW-0285">Flavoprotein</keyword>
<dbReference type="GO" id="GO:0046592">
    <property type="term" value="F:polyamine oxidase activity"/>
    <property type="evidence" value="ECO:0007669"/>
    <property type="project" value="TreeGrafter"/>
</dbReference>
<dbReference type="EMBL" id="PZQS01000005">
    <property type="protein sequence ID" value="PVD29367.1"/>
    <property type="molecule type" value="Genomic_DNA"/>
</dbReference>
<evidence type="ECO:0000256" key="3">
    <source>
        <dbReference type="ARBA" id="ARBA00005995"/>
    </source>
</evidence>
<dbReference type="OrthoDB" id="2019015at2759"/>
<keyword evidence="6" id="KW-0274">FAD</keyword>
<evidence type="ECO:0000313" key="11">
    <source>
        <dbReference type="Proteomes" id="UP000245119"/>
    </source>
</evidence>
<evidence type="ECO:0000256" key="4">
    <source>
        <dbReference type="ARBA" id="ARBA00022490"/>
    </source>
</evidence>
<comment type="similarity">
    <text evidence="3">Belongs to the flavin monoamine oxidase family.</text>
</comment>
<dbReference type="PANTHER" id="PTHR10742:SF405">
    <property type="entry name" value="PEROXISOMAL N(1)-ACETYL-SPERMINE_SPERMIDINE OXIDASE"/>
    <property type="match status" value="1"/>
</dbReference>
<dbReference type="Gene3D" id="3.50.50.60">
    <property type="entry name" value="FAD/NAD(P)-binding domain"/>
    <property type="match status" value="1"/>
</dbReference>
<protein>
    <recommendedName>
        <fullName evidence="9">Amine oxidase domain-containing protein</fullName>
    </recommendedName>
</protein>
<sequence length="500" mass="55971">MEGEEKQNGPNVGPKIIIIGAGISGIAAGSKLAQQGFNNVKIFEASDRIGGRIWSVPTDAEGNKAEMGANWIHGIERNPIYQIADENHLLQLRNKDKSFRRKDVYMREDGEVISERLVKEVDFTYGMLISKCEEFFACSVPTPEEDDSVGAFLDRTFEENVENYSNGNRRLRELIFWHHKLLECCISGCDNLHEVSLAEFGSYESLPGIHYTIPPGFEAVLDILKQNIPKENIVFNAPVRCINWDLGPDSEYPVCVEMENGEKHYANHVIVTVSLGVLKASSDRFFSPPLPAAKQQALKKLGFGVVNKVFLVFEEPIVDADVFRLNMIWDPDTVVDADLRNSWYRKIYSFEVVHERILVGWLSGKEAVFMESLTEEQIAADCVGILKKMLKHDIPAPIRVIRTRWGTNQLTKGSYSFIAVGSTQQDILELSKPLSSKGVSKPSVLFAGEATHPNFYSTTHGALLTGHREAANIIRMYNPDSGVEDNSDQQDSDQQDDVSN</sequence>
<reference evidence="10 11" key="1">
    <citation type="submission" date="2018-04" db="EMBL/GenBank/DDBJ databases">
        <title>The genome of golden apple snail Pomacea canaliculata provides insight into stress tolerance and invasive adaptation.</title>
        <authorList>
            <person name="Liu C."/>
            <person name="Liu B."/>
            <person name="Ren Y."/>
            <person name="Zhang Y."/>
            <person name="Wang H."/>
            <person name="Li S."/>
            <person name="Jiang F."/>
            <person name="Yin L."/>
            <person name="Zhang G."/>
            <person name="Qian W."/>
            <person name="Fan W."/>
        </authorList>
    </citation>
    <scope>NUCLEOTIDE SEQUENCE [LARGE SCALE GENOMIC DNA]</scope>
    <source>
        <strain evidence="10">SZHN2017</strain>
        <tissue evidence="10">Muscle</tissue>
    </source>
</reference>
<dbReference type="SUPFAM" id="SSF51905">
    <property type="entry name" value="FAD/NAD(P)-binding domain"/>
    <property type="match status" value="1"/>
</dbReference>
<evidence type="ECO:0000313" key="10">
    <source>
        <dbReference type="EMBL" id="PVD29367.1"/>
    </source>
</evidence>
<keyword evidence="7" id="KW-0560">Oxidoreductase</keyword>
<evidence type="ECO:0000256" key="5">
    <source>
        <dbReference type="ARBA" id="ARBA00022630"/>
    </source>
</evidence>
<evidence type="ECO:0000256" key="7">
    <source>
        <dbReference type="ARBA" id="ARBA00023002"/>
    </source>
</evidence>
<comment type="cofactor">
    <cofactor evidence="1">
        <name>FAD</name>
        <dbReference type="ChEBI" id="CHEBI:57692"/>
    </cofactor>
</comment>
<dbReference type="SUPFAM" id="SSF54373">
    <property type="entry name" value="FAD-linked reductases, C-terminal domain"/>
    <property type="match status" value="1"/>
</dbReference>
<evidence type="ECO:0000256" key="8">
    <source>
        <dbReference type="SAM" id="MobiDB-lite"/>
    </source>
</evidence>
<dbReference type="Gene3D" id="3.90.660.10">
    <property type="match status" value="1"/>
</dbReference>
<comment type="subcellular location">
    <subcellularLocation>
        <location evidence="2">Cytoplasm</location>
    </subcellularLocation>
</comment>
<feature type="region of interest" description="Disordered" evidence="8">
    <location>
        <begin position="478"/>
        <end position="500"/>
    </location>
</feature>
<dbReference type="InterPro" id="IPR050281">
    <property type="entry name" value="Flavin_monoamine_oxidase"/>
</dbReference>
<dbReference type="InterPro" id="IPR036188">
    <property type="entry name" value="FAD/NAD-bd_sf"/>
</dbReference>
<dbReference type="STRING" id="400727.A0A2T7P7G4"/>
<evidence type="ECO:0000256" key="6">
    <source>
        <dbReference type="ARBA" id="ARBA00022827"/>
    </source>
</evidence>
<dbReference type="InterPro" id="IPR002937">
    <property type="entry name" value="Amino_oxidase"/>
</dbReference>
<name>A0A2T7P7G4_POMCA</name>
<organism evidence="10 11">
    <name type="scientific">Pomacea canaliculata</name>
    <name type="common">Golden apple snail</name>
    <dbReference type="NCBI Taxonomy" id="400727"/>
    <lineage>
        <taxon>Eukaryota</taxon>
        <taxon>Metazoa</taxon>
        <taxon>Spiralia</taxon>
        <taxon>Lophotrochozoa</taxon>
        <taxon>Mollusca</taxon>
        <taxon>Gastropoda</taxon>
        <taxon>Caenogastropoda</taxon>
        <taxon>Architaenioglossa</taxon>
        <taxon>Ampullarioidea</taxon>
        <taxon>Ampullariidae</taxon>
        <taxon>Pomacea</taxon>
    </lineage>
</organism>
<gene>
    <name evidence="10" type="ORF">C0Q70_08618</name>
</gene>
<dbReference type="GO" id="GO:0005737">
    <property type="term" value="C:cytoplasm"/>
    <property type="evidence" value="ECO:0007669"/>
    <property type="project" value="UniProtKB-SubCell"/>
</dbReference>